<evidence type="ECO:0000313" key="12">
    <source>
        <dbReference type="EMBL" id="AIS52139.1"/>
    </source>
</evidence>
<evidence type="ECO:0000256" key="8">
    <source>
        <dbReference type="ARBA" id="ARBA00023004"/>
    </source>
</evidence>
<feature type="domain" description="4Fe-4S ferredoxin-type" evidence="11">
    <location>
        <begin position="30"/>
        <end position="57"/>
    </location>
</feature>
<dbReference type="Gene3D" id="3.30.70.20">
    <property type="match status" value="1"/>
</dbReference>
<reference evidence="13" key="1">
    <citation type="journal article" date="2015" name="Genome Announc.">
        <title>Whole-Genome Sequences of 80 Environmental and Clinical Isolates of Burkholderia pseudomallei.</title>
        <authorList>
            <person name="Johnson S.L."/>
            <person name="Baker A.L."/>
            <person name="Chain P.S."/>
            <person name="Currie B.J."/>
            <person name="Daligault H.E."/>
            <person name="Davenport K.W."/>
            <person name="Davis C.B."/>
            <person name="Inglis T.J."/>
            <person name="Kaestli M."/>
            <person name="Koren S."/>
            <person name="Mayo M."/>
            <person name="Merritt A.J."/>
            <person name="Price E.P."/>
            <person name="Sarovich D.S."/>
            <person name="Warner J."/>
            <person name="Rosovitz M.J."/>
        </authorList>
    </citation>
    <scope>NUCLEOTIDE SEQUENCE [LARGE SCALE GENOMIC DNA]</scope>
    <source>
        <strain evidence="13">DSM 2030</strain>
    </source>
</reference>
<organism evidence="12 13">
    <name type="scientific">Thermoanaerobacter kivui</name>
    <name type="common">Acetogenium kivui</name>
    <dbReference type="NCBI Taxonomy" id="2325"/>
    <lineage>
        <taxon>Bacteria</taxon>
        <taxon>Bacillati</taxon>
        <taxon>Bacillota</taxon>
        <taxon>Clostridia</taxon>
        <taxon>Thermoanaerobacterales</taxon>
        <taxon>Thermoanaerobacteraceae</taxon>
        <taxon>Thermoanaerobacter</taxon>
    </lineage>
</organism>
<accession>A0A097AQN0</accession>
<dbReference type="SUPFAM" id="SSF54862">
    <property type="entry name" value="4Fe-4S ferredoxins"/>
    <property type="match status" value="1"/>
</dbReference>
<keyword evidence="8 10" id="KW-0408">Iron</keyword>
<dbReference type="Proteomes" id="UP000029669">
    <property type="component" value="Chromosome"/>
</dbReference>
<dbReference type="STRING" id="2325.TKV_c09620"/>
<dbReference type="PRINTS" id="PR00354">
    <property type="entry name" value="7FE8SFRDOXIN"/>
</dbReference>
<evidence type="ECO:0000313" key="13">
    <source>
        <dbReference type="Proteomes" id="UP000029669"/>
    </source>
</evidence>
<dbReference type="EMBL" id="CP009170">
    <property type="protein sequence ID" value="AIS52139.1"/>
    <property type="molecule type" value="Genomic_DNA"/>
</dbReference>
<dbReference type="GO" id="GO:0046872">
    <property type="term" value="F:metal ion binding"/>
    <property type="evidence" value="ECO:0007669"/>
    <property type="project" value="UniProtKB-UniRule"/>
</dbReference>
<dbReference type="PANTHER" id="PTHR24960">
    <property type="entry name" value="PHOTOSYSTEM I IRON-SULFUR CENTER-RELATED"/>
    <property type="match status" value="1"/>
</dbReference>
<evidence type="ECO:0000256" key="10">
    <source>
        <dbReference type="RuleBase" id="RU365098"/>
    </source>
</evidence>
<dbReference type="InterPro" id="IPR050157">
    <property type="entry name" value="PSI_iron-sulfur_center"/>
</dbReference>
<evidence type="ECO:0000256" key="4">
    <source>
        <dbReference type="ARBA" id="ARBA00022448"/>
    </source>
</evidence>
<dbReference type="SMR" id="A0A097AQN0"/>
<evidence type="ECO:0000256" key="2">
    <source>
        <dbReference type="ARBA" id="ARBA00003532"/>
    </source>
</evidence>
<dbReference type="OrthoDB" id="9803397at2"/>
<keyword evidence="9 10" id="KW-0411">Iron-sulfur</keyword>
<name>A0A097AQN0_THEKI</name>
<feature type="domain" description="4Fe-4S ferredoxin-type" evidence="11">
    <location>
        <begin position="1"/>
        <end position="29"/>
    </location>
</feature>
<proteinExistence type="predicted"/>
<keyword evidence="4 10" id="KW-0813">Transport</keyword>
<keyword evidence="13" id="KW-1185">Reference proteome</keyword>
<dbReference type="InterPro" id="IPR017900">
    <property type="entry name" value="4Fe4S_Fe_S_CS"/>
</dbReference>
<evidence type="ECO:0000256" key="3">
    <source>
        <dbReference type="ARBA" id="ARBA00013529"/>
    </source>
</evidence>
<dbReference type="GO" id="GO:0051539">
    <property type="term" value="F:4 iron, 4 sulfur cluster binding"/>
    <property type="evidence" value="ECO:0007669"/>
    <property type="project" value="UniProtKB-UniRule"/>
</dbReference>
<keyword evidence="7 10" id="KW-0249">Electron transport</keyword>
<dbReference type="GO" id="GO:0009055">
    <property type="term" value="F:electron transfer activity"/>
    <property type="evidence" value="ECO:0007669"/>
    <property type="project" value="UniProtKB-UniRule"/>
</dbReference>
<evidence type="ECO:0000256" key="9">
    <source>
        <dbReference type="ARBA" id="ARBA00023014"/>
    </source>
</evidence>
<dbReference type="HOGENOM" id="CLU_139698_11_4_9"/>
<comment type="function">
    <text evidence="2 10">Ferredoxins are iron-sulfur proteins that transfer electrons in a wide variety of metabolic reactions.</text>
</comment>
<evidence type="ECO:0000256" key="5">
    <source>
        <dbReference type="ARBA" id="ARBA00022485"/>
    </source>
</evidence>
<comment type="cofactor">
    <cofactor evidence="1 10">
        <name>[4Fe-4S] cluster</name>
        <dbReference type="ChEBI" id="CHEBI:49883"/>
    </cofactor>
</comment>
<dbReference type="AlphaFoldDB" id="A0A097AQN0"/>
<dbReference type="PROSITE" id="PS51379">
    <property type="entry name" value="4FE4S_FER_2"/>
    <property type="match status" value="2"/>
</dbReference>
<protein>
    <recommendedName>
        <fullName evidence="3 10">Ferredoxin</fullName>
    </recommendedName>
</protein>
<dbReference type="PROSITE" id="PS00198">
    <property type="entry name" value="4FE4S_FER_1"/>
    <property type="match status" value="1"/>
</dbReference>
<keyword evidence="6 10" id="KW-0479">Metal-binding</keyword>
<evidence type="ECO:0000256" key="7">
    <source>
        <dbReference type="ARBA" id="ARBA00022982"/>
    </source>
</evidence>
<evidence type="ECO:0000256" key="6">
    <source>
        <dbReference type="ARBA" id="ARBA00022723"/>
    </source>
</evidence>
<dbReference type="Pfam" id="PF13187">
    <property type="entry name" value="Fer4_9"/>
    <property type="match status" value="1"/>
</dbReference>
<dbReference type="InterPro" id="IPR000813">
    <property type="entry name" value="7Fe_ferredoxin"/>
</dbReference>
<dbReference type="eggNOG" id="COG2768">
    <property type="taxonomic scope" value="Bacteria"/>
</dbReference>
<sequence>MAHYIVTDECTGCGSCAAECPAEAIHEVDGKYEVDSDTCIDCGACEDVCPTGAIKAE</sequence>
<dbReference type="KEGG" id="tki:TKV_c09620"/>
<gene>
    <name evidence="12" type="ORF">TKV_c09620</name>
</gene>
<dbReference type="RefSeq" id="WP_049684939.1">
    <property type="nucleotide sequence ID" value="NZ_CP009170.1"/>
</dbReference>
<evidence type="ECO:0000256" key="1">
    <source>
        <dbReference type="ARBA" id="ARBA00001966"/>
    </source>
</evidence>
<keyword evidence="5 10" id="KW-0004">4Fe-4S</keyword>
<evidence type="ECO:0000259" key="11">
    <source>
        <dbReference type="PROSITE" id="PS51379"/>
    </source>
</evidence>
<dbReference type="PANTHER" id="PTHR24960:SF79">
    <property type="entry name" value="PHOTOSYSTEM I IRON-SULFUR CENTER"/>
    <property type="match status" value="1"/>
</dbReference>
<dbReference type="InterPro" id="IPR017896">
    <property type="entry name" value="4Fe4S_Fe-S-bd"/>
</dbReference>